<dbReference type="InterPro" id="IPR023213">
    <property type="entry name" value="CAT-like_dom_sf"/>
</dbReference>
<proteinExistence type="predicted"/>
<dbReference type="SUPFAM" id="SSF52777">
    <property type="entry name" value="CoA-dependent acyltransferases"/>
    <property type="match status" value="1"/>
</dbReference>
<feature type="domain" description="Condensation" evidence="1">
    <location>
        <begin position="20"/>
        <end position="149"/>
    </location>
</feature>
<sequence>MMPSPASSTIPTSGCSQGAASFAQERIWVDEKFHHNSPMSPAMHNFVLPLMIKHGSMSIERIRSAIVAVLEQHKILRTAIYFDENRNMLVQAVQSMVNHGAYSFEITANDIQSPDEIADLLRNESVKHFAELEQGLVVRCHLVKVGSDDDTNKLYPQDLIIFIFH</sequence>
<dbReference type="InterPro" id="IPR001242">
    <property type="entry name" value="Condensation_dom"/>
</dbReference>
<comment type="caution">
    <text evidence="2">The sequence shown here is derived from an EMBL/GenBank/DDBJ whole genome shotgun (WGS) entry which is preliminary data.</text>
</comment>
<dbReference type="AlphaFoldDB" id="A0A819S5W4"/>
<dbReference type="Pfam" id="PF00668">
    <property type="entry name" value="Condensation"/>
    <property type="match status" value="1"/>
</dbReference>
<gene>
    <name evidence="2" type="ORF">OXD698_LOCUS33345</name>
</gene>
<protein>
    <recommendedName>
        <fullName evidence="1">Condensation domain-containing protein</fullName>
    </recommendedName>
</protein>
<organism evidence="2 3">
    <name type="scientific">Adineta steineri</name>
    <dbReference type="NCBI Taxonomy" id="433720"/>
    <lineage>
        <taxon>Eukaryota</taxon>
        <taxon>Metazoa</taxon>
        <taxon>Spiralia</taxon>
        <taxon>Gnathifera</taxon>
        <taxon>Rotifera</taxon>
        <taxon>Eurotatoria</taxon>
        <taxon>Bdelloidea</taxon>
        <taxon>Adinetida</taxon>
        <taxon>Adinetidae</taxon>
        <taxon>Adineta</taxon>
    </lineage>
</organism>
<evidence type="ECO:0000313" key="2">
    <source>
        <dbReference type="EMBL" id="CAF4064629.1"/>
    </source>
</evidence>
<dbReference type="Gene3D" id="3.30.559.10">
    <property type="entry name" value="Chloramphenicol acetyltransferase-like domain"/>
    <property type="match status" value="1"/>
</dbReference>
<dbReference type="GO" id="GO:0003824">
    <property type="term" value="F:catalytic activity"/>
    <property type="evidence" value="ECO:0007669"/>
    <property type="project" value="InterPro"/>
</dbReference>
<evidence type="ECO:0000313" key="3">
    <source>
        <dbReference type="Proteomes" id="UP000663844"/>
    </source>
</evidence>
<name>A0A819S5W4_9BILA</name>
<dbReference type="Proteomes" id="UP000663844">
    <property type="component" value="Unassembled WGS sequence"/>
</dbReference>
<reference evidence="2" key="1">
    <citation type="submission" date="2021-02" db="EMBL/GenBank/DDBJ databases">
        <authorList>
            <person name="Nowell W R."/>
        </authorList>
    </citation>
    <scope>NUCLEOTIDE SEQUENCE</scope>
</reference>
<dbReference type="EMBL" id="CAJOAZ010004552">
    <property type="protein sequence ID" value="CAF4064629.1"/>
    <property type="molecule type" value="Genomic_DNA"/>
</dbReference>
<feature type="non-terminal residue" evidence="2">
    <location>
        <position position="165"/>
    </location>
</feature>
<accession>A0A819S5W4</accession>
<evidence type="ECO:0000259" key="1">
    <source>
        <dbReference type="Pfam" id="PF00668"/>
    </source>
</evidence>